<reference evidence="6" key="1">
    <citation type="submission" date="2022-11" db="UniProtKB">
        <authorList>
            <consortium name="WormBaseParasite"/>
        </authorList>
    </citation>
    <scope>IDENTIFICATION</scope>
</reference>
<evidence type="ECO:0000256" key="1">
    <source>
        <dbReference type="ARBA" id="ARBA00023015"/>
    </source>
</evidence>
<accession>A0A914YLV1</accession>
<dbReference type="Pfam" id="PF00104">
    <property type="entry name" value="Hormone_recep"/>
    <property type="match status" value="1"/>
</dbReference>
<feature type="domain" description="NR LBD" evidence="4">
    <location>
        <begin position="5"/>
        <end position="121"/>
    </location>
</feature>
<dbReference type="Proteomes" id="UP000887577">
    <property type="component" value="Unplaced"/>
</dbReference>
<dbReference type="SUPFAM" id="SSF48508">
    <property type="entry name" value="Nuclear receptor ligand-binding domain"/>
    <property type="match status" value="1"/>
</dbReference>
<evidence type="ECO:0000259" key="4">
    <source>
        <dbReference type="Pfam" id="PF00104"/>
    </source>
</evidence>
<dbReference type="InterPro" id="IPR051152">
    <property type="entry name" value="C.elegans_Orphan_NR"/>
</dbReference>
<keyword evidence="5" id="KW-1185">Reference proteome</keyword>
<dbReference type="PANTHER" id="PTHR45680:SF23">
    <property type="entry name" value="NUCLEAR HORMONE RECEPTOR FAMILY"/>
    <property type="match status" value="1"/>
</dbReference>
<evidence type="ECO:0000313" key="6">
    <source>
        <dbReference type="WBParaSite" id="PSU_v2.g21309.t1"/>
    </source>
</evidence>
<dbReference type="InterPro" id="IPR035500">
    <property type="entry name" value="NHR-like_dom_sf"/>
</dbReference>
<protein>
    <submittedName>
        <fullName evidence="6">NR LBD domain-containing protein</fullName>
    </submittedName>
</protein>
<organism evidence="5 6">
    <name type="scientific">Panagrolaimus superbus</name>
    <dbReference type="NCBI Taxonomy" id="310955"/>
    <lineage>
        <taxon>Eukaryota</taxon>
        <taxon>Metazoa</taxon>
        <taxon>Ecdysozoa</taxon>
        <taxon>Nematoda</taxon>
        <taxon>Chromadorea</taxon>
        <taxon>Rhabditida</taxon>
        <taxon>Tylenchina</taxon>
        <taxon>Panagrolaimomorpha</taxon>
        <taxon>Panagrolaimoidea</taxon>
        <taxon>Panagrolaimidae</taxon>
        <taxon>Panagrolaimus</taxon>
    </lineage>
</organism>
<dbReference type="PANTHER" id="PTHR45680">
    <property type="entry name" value="NUCLEAR HORMONE RECEPTOR FAMILY"/>
    <property type="match status" value="1"/>
</dbReference>
<keyword evidence="3" id="KW-0675">Receptor</keyword>
<proteinExistence type="predicted"/>
<keyword evidence="2" id="KW-0804">Transcription</keyword>
<keyword evidence="1" id="KW-0805">Transcription regulation</keyword>
<evidence type="ECO:0000256" key="2">
    <source>
        <dbReference type="ARBA" id="ARBA00023163"/>
    </source>
</evidence>
<dbReference type="InterPro" id="IPR000536">
    <property type="entry name" value="Nucl_hrmn_rcpt_lig-bd"/>
</dbReference>
<evidence type="ECO:0000313" key="5">
    <source>
        <dbReference type="Proteomes" id="UP000887577"/>
    </source>
</evidence>
<name>A0A914YLV1_9BILA</name>
<dbReference type="WBParaSite" id="PSU_v2.g21309.t1">
    <property type="protein sequence ID" value="PSU_v2.g21309.t1"/>
    <property type="gene ID" value="PSU_v2.g21309"/>
</dbReference>
<dbReference type="AlphaFoldDB" id="A0A914YLV1"/>
<evidence type="ECO:0000256" key="3">
    <source>
        <dbReference type="ARBA" id="ARBA00023170"/>
    </source>
</evidence>
<sequence>MLIYLKNPNEFFDDKSKDAKIFLAPFLNRVPYVLRLFKRLRITVVELAYISLLALWFCFELDEISETTQQLANDILIKASDGLHQYYVRDLHNSNYALRQADLFKIAKIIEGAARERRNMVTANSIFNFCENAFNFKAFI</sequence>